<dbReference type="SMART" id="SM00717">
    <property type="entry name" value="SANT"/>
    <property type="match status" value="2"/>
</dbReference>
<evidence type="ECO:0000313" key="4">
    <source>
        <dbReference type="Proteomes" id="UP001470230"/>
    </source>
</evidence>
<dbReference type="SUPFAM" id="SSF46689">
    <property type="entry name" value="Homeodomain-like"/>
    <property type="match status" value="1"/>
</dbReference>
<organism evidence="3 4">
    <name type="scientific">Tritrichomonas musculus</name>
    <dbReference type="NCBI Taxonomy" id="1915356"/>
    <lineage>
        <taxon>Eukaryota</taxon>
        <taxon>Metamonada</taxon>
        <taxon>Parabasalia</taxon>
        <taxon>Tritrichomonadida</taxon>
        <taxon>Tritrichomonadidae</taxon>
        <taxon>Tritrichomonas</taxon>
    </lineage>
</organism>
<feature type="domain" description="HTH myb-type" evidence="2">
    <location>
        <begin position="56"/>
        <end position="104"/>
    </location>
</feature>
<feature type="domain" description="HTH myb-type" evidence="2">
    <location>
        <begin position="1"/>
        <end position="53"/>
    </location>
</feature>
<dbReference type="Gene3D" id="1.10.10.60">
    <property type="entry name" value="Homeodomain-like"/>
    <property type="match status" value="2"/>
</dbReference>
<evidence type="ECO:0000259" key="2">
    <source>
        <dbReference type="PROSITE" id="PS51294"/>
    </source>
</evidence>
<dbReference type="EMBL" id="JAPFFF010000290">
    <property type="protein sequence ID" value="KAK8834834.1"/>
    <property type="molecule type" value="Genomic_DNA"/>
</dbReference>
<dbReference type="InterPro" id="IPR050560">
    <property type="entry name" value="MYB_TF"/>
</dbReference>
<proteinExistence type="predicted"/>
<dbReference type="PROSITE" id="PS51294">
    <property type="entry name" value="HTH_MYB"/>
    <property type="match status" value="2"/>
</dbReference>
<dbReference type="Pfam" id="PF00249">
    <property type="entry name" value="Myb_DNA-binding"/>
    <property type="match status" value="2"/>
</dbReference>
<sequence length="189" mass="22423">MNKRKFTPEEDSKICELVKQLGPRNWDLIATEVPGRTGRQCRDRYQNYLIPGYFNGQWTQEEDARLYMKFIQFGNKWTLMKKFFPGRTANSIKNRWNYFVCRNYETLIPNQKMFNQCQNVEKIVPINQKENTYSNNDLNFEKSLVQFNSIQTLSNSNDDNHHQILTTSEGTQTRESGLLSCNFFFKCIL</sequence>
<evidence type="ECO:0008006" key="5">
    <source>
        <dbReference type="Google" id="ProtNLM"/>
    </source>
</evidence>
<dbReference type="CDD" id="cd00167">
    <property type="entry name" value="SANT"/>
    <property type="match status" value="2"/>
</dbReference>
<name>A0ABR2GLN4_9EUKA</name>
<comment type="caution">
    <text evidence="3">The sequence shown here is derived from an EMBL/GenBank/DDBJ whole genome shotgun (WGS) entry which is preliminary data.</text>
</comment>
<dbReference type="PROSITE" id="PS50090">
    <property type="entry name" value="MYB_LIKE"/>
    <property type="match status" value="2"/>
</dbReference>
<evidence type="ECO:0000313" key="3">
    <source>
        <dbReference type="EMBL" id="KAK8834834.1"/>
    </source>
</evidence>
<dbReference type="InterPro" id="IPR001005">
    <property type="entry name" value="SANT/Myb"/>
</dbReference>
<reference evidence="3 4" key="1">
    <citation type="submission" date="2024-04" db="EMBL/GenBank/DDBJ databases">
        <title>Tritrichomonas musculus Genome.</title>
        <authorList>
            <person name="Alves-Ferreira E."/>
            <person name="Grigg M."/>
            <person name="Lorenzi H."/>
            <person name="Galac M."/>
        </authorList>
    </citation>
    <scope>NUCLEOTIDE SEQUENCE [LARGE SCALE GENOMIC DNA]</scope>
    <source>
        <strain evidence="3 4">EAF2021</strain>
    </source>
</reference>
<dbReference type="PANTHER" id="PTHR45614">
    <property type="entry name" value="MYB PROTEIN-RELATED"/>
    <property type="match status" value="1"/>
</dbReference>
<feature type="domain" description="Myb-like" evidence="1">
    <location>
        <begin position="1"/>
        <end position="49"/>
    </location>
</feature>
<accession>A0ABR2GLN4</accession>
<keyword evidence="4" id="KW-1185">Reference proteome</keyword>
<evidence type="ECO:0000259" key="1">
    <source>
        <dbReference type="PROSITE" id="PS50090"/>
    </source>
</evidence>
<gene>
    <name evidence="3" type="ORF">M9Y10_021512</name>
</gene>
<dbReference type="InterPro" id="IPR017930">
    <property type="entry name" value="Myb_dom"/>
</dbReference>
<dbReference type="Proteomes" id="UP001470230">
    <property type="component" value="Unassembled WGS sequence"/>
</dbReference>
<dbReference type="PANTHER" id="PTHR45614:SF253">
    <property type="entry name" value="CHROMOSOME UNDETERMINED SCAFFOLD_38, WHOLE GENOME SHOTGUN SEQUENCE"/>
    <property type="match status" value="1"/>
</dbReference>
<feature type="domain" description="Myb-like" evidence="1">
    <location>
        <begin position="50"/>
        <end position="100"/>
    </location>
</feature>
<protein>
    <recommendedName>
        <fullName evidence="5">Myb-like DNA-binding domain containing protein</fullName>
    </recommendedName>
</protein>
<dbReference type="InterPro" id="IPR009057">
    <property type="entry name" value="Homeodomain-like_sf"/>
</dbReference>